<dbReference type="AlphaFoldDB" id="A0A2H1W7P2"/>
<gene>
    <name evidence="2" type="ORF">SFRICE_008187</name>
</gene>
<feature type="region of interest" description="Disordered" evidence="1">
    <location>
        <begin position="57"/>
        <end position="106"/>
    </location>
</feature>
<reference evidence="2" key="1">
    <citation type="submission" date="2016-07" db="EMBL/GenBank/DDBJ databases">
        <authorList>
            <person name="Bretaudeau A."/>
        </authorList>
    </citation>
    <scope>NUCLEOTIDE SEQUENCE</scope>
    <source>
        <strain evidence="2">Rice</strain>
        <tissue evidence="2">Whole body</tissue>
    </source>
</reference>
<proteinExistence type="predicted"/>
<evidence type="ECO:0000256" key="1">
    <source>
        <dbReference type="SAM" id="MobiDB-lite"/>
    </source>
</evidence>
<feature type="region of interest" description="Disordered" evidence="1">
    <location>
        <begin position="1"/>
        <end position="20"/>
    </location>
</feature>
<evidence type="ECO:0000313" key="2">
    <source>
        <dbReference type="EMBL" id="SOQ49109.1"/>
    </source>
</evidence>
<protein>
    <submittedName>
        <fullName evidence="2">SFRICE_008187</fullName>
    </submittedName>
</protein>
<feature type="compositionally biased region" description="Polar residues" evidence="1">
    <location>
        <begin position="1"/>
        <end position="15"/>
    </location>
</feature>
<dbReference type="EMBL" id="ODYU01006874">
    <property type="protein sequence ID" value="SOQ49109.1"/>
    <property type="molecule type" value="Genomic_DNA"/>
</dbReference>
<feature type="compositionally biased region" description="Basic and acidic residues" evidence="1">
    <location>
        <begin position="97"/>
        <end position="106"/>
    </location>
</feature>
<accession>A0A2H1W7P2</accession>
<organism evidence="2">
    <name type="scientific">Spodoptera frugiperda</name>
    <name type="common">Fall armyworm</name>
    <dbReference type="NCBI Taxonomy" id="7108"/>
    <lineage>
        <taxon>Eukaryota</taxon>
        <taxon>Metazoa</taxon>
        <taxon>Ecdysozoa</taxon>
        <taxon>Arthropoda</taxon>
        <taxon>Hexapoda</taxon>
        <taxon>Insecta</taxon>
        <taxon>Pterygota</taxon>
        <taxon>Neoptera</taxon>
        <taxon>Endopterygota</taxon>
        <taxon>Lepidoptera</taxon>
        <taxon>Glossata</taxon>
        <taxon>Ditrysia</taxon>
        <taxon>Noctuoidea</taxon>
        <taxon>Noctuidae</taxon>
        <taxon>Amphipyrinae</taxon>
        <taxon>Spodoptera</taxon>
    </lineage>
</organism>
<name>A0A2H1W7P2_SPOFR</name>
<sequence>MSESCRPASSRTAPHTRTLENDARCSRRTFLHTQLFLALGEARGSVRLLLTKNHPVPTFRTRAPVNPLAGKRTDGSPDGRQSPPPMDTRNTRGVTSGKREAASPDDSRYMLVGRVVASATAGQGVSGSIPGSGEVLLGFSRFFKNFSAVARSLEMCPSHVIGDKPIATSSSSSSSAERRPLLNKGLPLSPPLWLPRWSSGRKCDCRTRGLGFNVRIRQSITGFFSVFRKYLSSSTESGIVPILELELETGYLPCFSIFMSYRYIFGTVASAMILITDKLYRHDHG</sequence>